<evidence type="ECO:0000313" key="2">
    <source>
        <dbReference type="RefSeq" id="XP_027337104.1"/>
    </source>
</evidence>
<dbReference type="Gene3D" id="2.40.70.10">
    <property type="entry name" value="Acid Proteases"/>
    <property type="match status" value="1"/>
</dbReference>
<dbReference type="PANTHER" id="PTHR15503:SF45">
    <property type="entry name" value="RNA-DIRECTED DNA POLYMERASE HOMOLOG"/>
    <property type="match status" value="1"/>
</dbReference>
<dbReference type="InterPro" id="IPR032567">
    <property type="entry name" value="RTL1-rel"/>
</dbReference>
<dbReference type="PANTHER" id="PTHR15503">
    <property type="entry name" value="LDOC1 RELATED"/>
    <property type="match status" value="1"/>
</dbReference>
<dbReference type="AlphaFoldDB" id="A0A8B8K0W5"/>
<dbReference type="Pfam" id="PF08284">
    <property type="entry name" value="RVP_2"/>
    <property type="match status" value="1"/>
</dbReference>
<dbReference type="KEGG" id="aprc:113850757"/>
<dbReference type="GeneID" id="113850757"/>
<reference evidence="2" key="2">
    <citation type="submission" date="2025-08" db="UniProtKB">
        <authorList>
            <consortium name="RefSeq"/>
        </authorList>
    </citation>
    <scope>IDENTIFICATION</scope>
    <source>
        <tissue evidence="2">Young leaves</tissue>
    </source>
</reference>
<dbReference type="OrthoDB" id="1418382at2759"/>
<reference evidence="1" key="1">
    <citation type="journal article" date="2019" name="Toxins">
        <title>Detection of Abrin-Like and Prepropulchellin-Like Toxin Genes and Transcripts Using Whole Genome Sequencing and Full-Length Transcript Sequencing of Abrus precatorius.</title>
        <authorList>
            <person name="Hovde B.T."/>
            <person name="Daligault H.E."/>
            <person name="Hanschen E.R."/>
            <person name="Kunde Y.A."/>
            <person name="Johnson M.B."/>
            <person name="Starkenburg S.R."/>
            <person name="Johnson S.L."/>
        </authorList>
    </citation>
    <scope>NUCLEOTIDE SEQUENCE [LARGE SCALE GENOMIC DNA]</scope>
</reference>
<keyword evidence="1" id="KW-1185">Reference proteome</keyword>
<proteinExistence type="predicted"/>
<protein>
    <submittedName>
        <fullName evidence="2">Uncharacterized protein LOC113850757</fullName>
    </submittedName>
</protein>
<name>A0A8B8K0W5_ABRPR</name>
<dbReference type="RefSeq" id="XP_027337104.1">
    <property type="nucleotide sequence ID" value="XM_027481303.1"/>
</dbReference>
<dbReference type="InterPro" id="IPR021109">
    <property type="entry name" value="Peptidase_aspartic_dom_sf"/>
</dbReference>
<dbReference type="CDD" id="cd00303">
    <property type="entry name" value="retropepsin_like"/>
    <property type="match status" value="1"/>
</dbReference>
<dbReference type="Proteomes" id="UP000694853">
    <property type="component" value="Unplaced"/>
</dbReference>
<evidence type="ECO:0000313" key="1">
    <source>
        <dbReference type="Proteomes" id="UP000694853"/>
    </source>
</evidence>
<sequence>MTYWSHFQHEDGDEDLCAQFENTLRPEIRAVVNVFQLTNLPTLVKTRPKTSKVLEGAYSSASQSQASRTMSRERKQQWFHPFKRANQMFLLRKTSHCEELPTTTVNIGAKLNVQDEVFAMNELEASKSDDLIRGKCIIKYRLLAILFNFGATHSFISVNCVGCLGLPVSLLPYDLTVSTPIAKPVVTSSVCLSCSVMVHGSDFSIDLICLSFSQLDVILRMNWLSSNHILLDYKEKALIFGAGILENYVNQLQDVTQATDTKVTADLGDRYLGSDDDLDSEDLAKIKSWHENE</sequence>
<organism evidence="1 2">
    <name type="scientific">Abrus precatorius</name>
    <name type="common">Indian licorice</name>
    <name type="synonym">Glycine abrus</name>
    <dbReference type="NCBI Taxonomy" id="3816"/>
    <lineage>
        <taxon>Eukaryota</taxon>
        <taxon>Viridiplantae</taxon>
        <taxon>Streptophyta</taxon>
        <taxon>Embryophyta</taxon>
        <taxon>Tracheophyta</taxon>
        <taxon>Spermatophyta</taxon>
        <taxon>Magnoliopsida</taxon>
        <taxon>eudicotyledons</taxon>
        <taxon>Gunneridae</taxon>
        <taxon>Pentapetalae</taxon>
        <taxon>rosids</taxon>
        <taxon>fabids</taxon>
        <taxon>Fabales</taxon>
        <taxon>Fabaceae</taxon>
        <taxon>Papilionoideae</taxon>
        <taxon>50 kb inversion clade</taxon>
        <taxon>NPAAA clade</taxon>
        <taxon>indigoferoid/millettioid clade</taxon>
        <taxon>Abreae</taxon>
        <taxon>Abrus</taxon>
    </lineage>
</organism>
<gene>
    <name evidence="2" type="primary">LOC113850757</name>
</gene>
<accession>A0A8B8K0W5</accession>